<dbReference type="PANTHER" id="PTHR35279:SF1">
    <property type="entry name" value="ARABINANASE_LEVANSUCRASE_INVERTASE"/>
    <property type="match status" value="1"/>
</dbReference>
<dbReference type="InterPro" id="IPR023296">
    <property type="entry name" value="Glyco_hydro_beta-prop_sf"/>
</dbReference>
<dbReference type="Proteomes" id="UP000179243">
    <property type="component" value="Unassembled WGS sequence"/>
</dbReference>
<evidence type="ECO:0000313" key="1">
    <source>
        <dbReference type="EMBL" id="OGK04706.1"/>
    </source>
</evidence>
<dbReference type="EMBL" id="MFYX01000066">
    <property type="protein sequence ID" value="OGK04706.1"/>
    <property type="molecule type" value="Genomic_DNA"/>
</dbReference>
<comment type="caution">
    <text evidence="1">The sequence shown here is derived from an EMBL/GenBank/DDBJ whole genome shotgun (WGS) entry which is preliminary data.</text>
</comment>
<dbReference type="NCBIfam" id="TIGR04183">
    <property type="entry name" value="Por_Secre_tail"/>
    <property type="match status" value="1"/>
</dbReference>
<evidence type="ECO:0000313" key="2">
    <source>
        <dbReference type="Proteomes" id="UP000179243"/>
    </source>
</evidence>
<gene>
    <name evidence="1" type="ORF">A2519_18675</name>
</gene>
<dbReference type="AlphaFoldDB" id="A0A1F7FE22"/>
<dbReference type="PANTHER" id="PTHR35279">
    <property type="match status" value="1"/>
</dbReference>
<dbReference type="InterPro" id="IPR026444">
    <property type="entry name" value="Secre_tail"/>
</dbReference>
<proteinExistence type="predicted"/>
<protein>
    <recommendedName>
        <fullName evidence="3">Secretion system C-terminal sorting domain-containing protein</fullName>
    </recommendedName>
</protein>
<evidence type="ECO:0008006" key="3">
    <source>
        <dbReference type="Google" id="ProtNLM"/>
    </source>
</evidence>
<name>A0A1F7FE22_UNCRA</name>
<dbReference type="SUPFAM" id="SSF75005">
    <property type="entry name" value="Arabinanase/levansucrase/invertase"/>
    <property type="match status" value="2"/>
</dbReference>
<reference evidence="1 2" key="1">
    <citation type="journal article" date="2016" name="Nat. Commun.">
        <title>Thousands of microbial genomes shed light on interconnected biogeochemical processes in an aquifer system.</title>
        <authorList>
            <person name="Anantharaman K."/>
            <person name="Brown C.T."/>
            <person name="Hug L.A."/>
            <person name="Sharon I."/>
            <person name="Castelle C.J."/>
            <person name="Probst A.J."/>
            <person name="Thomas B.C."/>
            <person name="Singh A."/>
            <person name="Wilkins M.J."/>
            <person name="Karaoz U."/>
            <person name="Brodie E.L."/>
            <person name="Williams K.H."/>
            <person name="Hubbard S.S."/>
            <person name="Banfield J.F."/>
        </authorList>
    </citation>
    <scope>NUCLEOTIDE SEQUENCE [LARGE SCALE GENOMIC DNA]</scope>
</reference>
<accession>A0A1F7FE22</accession>
<sequence length="430" mass="47306">MLSRIAIVAFSASLLFSQTQWEKSSQNPVMIKQNTTYDWAAIGQPACLLENDTFKMWYVAVGNPCRSGLPYTGRIAYAYSLDGVQWIMNVTGAPVLDVASAGQWDDTWLDTPEILRDAQGYKLFYFGDTTMNVTHYLSPYVGIGLAFSPDGINRWQRVGSTAVLSKGNTGEWDDAWVESPAVCYDTVSGTYLMWYTGVSYSIALQDWHCQIGLATSTNCTTWTKYAGNPVVPTGTSGTWNDKWVAVPAVIKKSSMYEMWFSAKSSEGNGATAYIGYATSSNGRDWNICQEPLFSTDSPPYDSAVEKGGPWAPDIVWNGTEYFMWYETAAGFCLAQAPMDASVNIAEAQEAFEPEVFPNPLSAALSVRYQCEANHAGFVRIFSLNGQRLLEAPVSGAGTWIGDASNLAPGAYLIRVSTGRKMFSRRIILLR</sequence>
<organism evidence="1 2">
    <name type="scientific">Candidatus Raymondbacteria bacterium RIFOXYD12_FULL_49_13</name>
    <dbReference type="NCBI Taxonomy" id="1817890"/>
    <lineage>
        <taxon>Bacteria</taxon>
        <taxon>Raymondiibacteriota</taxon>
    </lineage>
</organism>
<dbReference type="Gene3D" id="2.115.10.20">
    <property type="entry name" value="Glycosyl hydrolase domain, family 43"/>
    <property type="match status" value="3"/>
</dbReference>